<proteinExistence type="predicted"/>
<reference evidence="2" key="1">
    <citation type="submission" date="2016-10" db="EMBL/GenBank/DDBJ databases">
        <authorList>
            <person name="Varghese N."/>
            <person name="Submissions S."/>
        </authorList>
    </citation>
    <scope>NUCLEOTIDE SEQUENCE [LARGE SCALE GENOMIC DNA]</scope>
    <source>
        <strain evidence="2">IBRC-M10078</strain>
    </source>
</reference>
<evidence type="ECO:0000313" key="1">
    <source>
        <dbReference type="EMBL" id="SDP30095.1"/>
    </source>
</evidence>
<accession>A0A1H0RKU9</accession>
<name>A0A1H0RKU9_9BACI</name>
<protein>
    <submittedName>
        <fullName evidence="1">Uncharacterized protein YueI</fullName>
    </submittedName>
</protein>
<organism evidence="1 2">
    <name type="scientific">Litchfieldia salsa</name>
    <dbReference type="NCBI Taxonomy" id="930152"/>
    <lineage>
        <taxon>Bacteria</taxon>
        <taxon>Bacillati</taxon>
        <taxon>Bacillota</taxon>
        <taxon>Bacilli</taxon>
        <taxon>Bacillales</taxon>
        <taxon>Bacillaceae</taxon>
        <taxon>Litchfieldia</taxon>
    </lineage>
</organism>
<dbReference type="STRING" id="930152.SAMN05216565_102266"/>
<keyword evidence="2" id="KW-1185">Reference proteome</keyword>
<dbReference type="SUPFAM" id="SSF160515">
    <property type="entry name" value="YueI-like"/>
    <property type="match status" value="1"/>
</dbReference>
<dbReference type="InterPro" id="IPR012543">
    <property type="entry name" value="DUF1694"/>
</dbReference>
<gene>
    <name evidence="1" type="ORF">SAMN05216565_102266</name>
</gene>
<dbReference type="Proteomes" id="UP000199159">
    <property type="component" value="Unassembled WGS sequence"/>
</dbReference>
<dbReference type="PIRSF" id="PIRSF034303">
    <property type="entry name" value="DUF1694"/>
    <property type="match status" value="1"/>
</dbReference>
<dbReference type="OrthoDB" id="95278at2"/>
<sequence length="124" mass="14198">MADNIDDYLERGIYGAKEIKSDERQVFLSTIRERVIIALTDGQVMKSIVYEPIKKLMKQYSDCHLFLDGDISYSYLSKYVKLANSLNVPFTIVDNVQKKTNIGLVLASKHAINKDEVFVSNEQF</sequence>
<dbReference type="AlphaFoldDB" id="A0A1H0RKU9"/>
<dbReference type="RefSeq" id="WP_090850630.1">
    <property type="nucleotide sequence ID" value="NZ_FNJU01000002.1"/>
</dbReference>
<dbReference type="Pfam" id="PF07997">
    <property type="entry name" value="DUF1694"/>
    <property type="match status" value="1"/>
</dbReference>
<evidence type="ECO:0000313" key="2">
    <source>
        <dbReference type="Proteomes" id="UP000199159"/>
    </source>
</evidence>
<dbReference type="EMBL" id="FNJU01000002">
    <property type="protein sequence ID" value="SDP30095.1"/>
    <property type="molecule type" value="Genomic_DNA"/>
</dbReference>
<dbReference type="InterPro" id="IPR029064">
    <property type="entry name" value="Ribosomal_eL30-like_sf"/>
</dbReference>
<dbReference type="Gene3D" id="3.30.1330.30">
    <property type="match status" value="1"/>
</dbReference>